<reference evidence="4" key="1">
    <citation type="journal article" date="2013" name="Genome Announc.">
        <title>Genome sequence of the basidiomycetous yeast Pseudozyma antarctica T-34, a producer of the glycolipid biosurfactants mannosylerythritol lipids.</title>
        <authorList>
            <person name="Morita T."/>
            <person name="Koike H."/>
            <person name="Koyama Y."/>
            <person name="Hagiwara H."/>
            <person name="Ito E."/>
            <person name="Fukuoka T."/>
            <person name="Imura T."/>
            <person name="Machida M."/>
            <person name="Kitamoto D."/>
        </authorList>
    </citation>
    <scope>NUCLEOTIDE SEQUENCE [LARGE SCALE GENOMIC DNA]</scope>
    <source>
        <strain evidence="4">T-34</strain>
    </source>
</reference>
<gene>
    <name evidence="3" type="ORF">PANT_11d00066</name>
</gene>
<feature type="compositionally biased region" description="Low complexity" evidence="1">
    <location>
        <begin position="93"/>
        <end position="104"/>
    </location>
</feature>
<evidence type="ECO:0000313" key="3">
    <source>
        <dbReference type="EMBL" id="GAC74463.1"/>
    </source>
</evidence>
<protein>
    <submittedName>
        <fullName evidence="3">Uncharacterized protein</fullName>
    </submittedName>
</protein>
<feature type="region of interest" description="Disordered" evidence="1">
    <location>
        <begin position="330"/>
        <end position="380"/>
    </location>
</feature>
<evidence type="ECO:0000256" key="1">
    <source>
        <dbReference type="SAM" id="MobiDB-lite"/>
    </source>
</evidence>
<evidence type="ECO:0000256" key="2">
    <source>
        <dbReference type="SAM" id="Phobius"/>
    </source>
</evidence>
<evidence type="ECO:0000313" key="4">
    <source>
        <dbReference type="Proteomes" id="UP000011976"/>
    </source>
</evidence>
<keyword evidence="2" id="KW-1133">Transmembrane helix</keyword>
<dbReference type="AlphaFoldDB" id="M9MDI5"/>
<feature type="transmembrane region" description="Helical" evidence="2">
    <location>
        <begin position="172"/>
        <end position="193"/>
    </location>
</feature>
<feature type="region of interest" description="Disordered" evidence="1">
    <location>
        <begin position="245"/>
        <end position="307"/>
    </location>
</feature>
<sequence>MYTTASPGRSASQSAYGFATPVRPSTSTHPAYSQALTPSDASSKAVRFQNQPLPPQQQQQVAHQPPANTFSTPARPTYGSPVAISTSSTVAQSPRPAASAAKPSAAPPSVPVRTPSASGGASSIALSRRLKWNLGALGLLWIVPALTSRPRDAYWYVLDLVYMHVGGTTDELVDAIVAWILWAISVVLVFNLVEATVLMRRSTSSASTAPAANGAVTGAAVGRGAVLGFQSPQVAKSINFVAASRMRGSPKTRTSNIGPGSPISHPKRDSPTQSAAGASASMDYSQFSPSLRRTSSPGSSPVAAARSATPATHEFGVAAAASSSPLAAFRARHSGAAPHASPSPSSLRSRSVTPAAASWTEPEVSFEQDDPNDTFLGDESFEVDRALRSLRGSMGAVSSTPAPYR</sequence>
<keyword evidence="2" id="KW-0812">Transmembrane</keyword>
<proteinExistence type="predicted"/>
<keyword evidence="2" id="KW-0472">Membrane</keyword>
<feature type="compositionally biased region" description="Low complexity" evidence="1">
    <location>
        <begin position="56"/>
        <end position="66"/>
    </location>
</feature>
<dbReference type="OrthoDB" id="3366300at2759"/>
<dbReference type="STRING" id="1151754.M9MDI5"/>
<feature type="compositionally biased region" description="Low complexity" evidence="1">
    <location>
        <begin position="330"/>
        <end position="351"/>
    </location>
</feature>
<accession>M9MDI5</accession>
<feature type="region of interest" description="Disordered" evidence="1">
    <location>
        <begin position="1"/>
        <end position="118"/>
    </location>
</feature>
<dbReference type="Proteomes" id="UP000011976">
    <property type="component" value="Unassembled WGS sequence"/>
</dbReference>
<organism evidence="3 4">
    <name type="scientific">Pseudozyma antarctica (strain T-34)</name>
    <name type="common">Yeast</name>
    <name type="synonym">Candida antarctica</name>
    <dbReference type="NCBI Taxonomy" id="1151754"/>
    <lineage>
        <taxon>Eukaryota</taxon>
        <taxon>Fungi</taxon>
        <taxon>Dikarya</taxon>
        <taxon>Basidiomycota</taxon>
        <taxon>Ustilaginomycotina</taxon>
        <taxon>Ustilaginomycetes</taxon>
        <taxon>Ustilaginales</taxon>
        <taxon>Ustilaginaceae</taxon>
        <taxon>Moesziomyces</taxon>
    </lineage>
</organism>
<dbReference type="EMBL" id="DF196777">
    <property type="protein sequence ID" value="GAC74463.1"/>
    <property type="molecule type" value="Genomic_DNA"/>
</dbReference>
<feature type="transmembrane region" description="Helical" evidence="2">
    <location>
        <begin position="130"/>
        <end position="147"/>
    </location>
</feature>
<feature type="compositionally biased region" description="Polar residues" evidence="1">
    <location>
        <begin position="271"/>
        <end position="299"/>
    </location>
</feature>
<feature type="compositionally biased region" description="Polar residues" evidence="1">
    <location>
        <begin position="1"/>
        <end position="15"/>
    </location>
</feature>
<feature type="compositionally biased region" description="Polar residues" evidence="1">
    <location>
        <begin position="83"/>
        <end position="92"/>
    </location>
</feature>
<name>M9MDI5_PSEA3</name>
<feature type="compositionally biased region" description="Polar residues" evidence="1">
    <location>
        <begin position="23"/>
        <end position="42"/>
    </location>
</feature>